<dbReference type="EMBL" id="KI657653">
    <property type="protein sequence ID" value="ETN85885.1"/>
    <property type="molecule type" value="Genomic_DNA"/>
</dbReference>
<evidence type="ECO:0000313" key="2">
    <source>
        <dbReference type="Proteomes" id="UP000053676"/>
    </source>
</evidence>
<sequence>MLHDKRAVRAQNHRSPMDAQPTVCAVNCGISRTQFLLPTLPNKFDPSFCPQKDEKLGWPPVLRNNQPRIHHDLLNGTLLPMYYIWQSQLIRNKAAIFGKRAPMDRSSMVRFGKRALMDRSSMVRWELTVHIALCSYMSIRLLIEDRKTCKPKKPRTPFFTLSHDRNIIIRGER</sequence>
<name>W2TUV7_NECAM</name>
<protein>
    <submittedName>
        <fullName evidence="1">Uncharacterized protein</fullName>
    </submittedName>
</protein>
<dbReference type="OrthoDB" id="5821485at2759"/>
<accession>W2TUV7</accession>
<dbReference type="GeneID" id="25356626"/>
<dbReference type="STRING" id="51031.W2TUV7"/>
<dbReference type="AlphaFoldDB" id="W2TUV7"/>
<proteinExistence type="predicted"/>
<evidence type="ECO:0000313" key="1">
    <source>
        <dbReference type="EMBL" id="ETN85885.1"/>
    </source>
</evidence>
<dbReference type="Proteomes" id="UP000053676">
    <property type="component" value="Unassembled WGS sequence"/>
</dbReference>
<gene>
    <name evidence="1" type="ORF">NECAME_16600</name>
</gene>
<organism evidence="1 2">
    <name type="scientific">Necator americanus</name>
    <name type="common">Human hookworm</name>
    <dbReference type="NCBI Taxonomy" id="51031"/>
    <lineage>
        <taxon>Eukaryota</taxon>
        <taxon>Metazoa</taxon>
        <taxon>Ecdysozoa</taxon>
        <taxon>Nematoda</taxon>
        <taxon>Chromadorea</taxon>
        <taxon>Rhabditida</taxon>
        <taxon>Rhabditina</taxon>
        <taxon>Rhabditomorpha</taxon>
        <taxon>Strongyloidea</taxon>
        <taxon>Ancylostomatidae</taxon>
        <taxon>Bunostominae</taxon>
        <taxon>Necator</taxon>
    </lineage>
</organism>
<reference evidence="2" key="1">
    <citation type="journal article" date="2014" name="Nat. Genet.">
        <title>Genome of the human hookworm Necator americanus.</title>
        <authorList>
            <person name="Tang Y.T."/>
            <person name="Gao X."/>
            <person name="Rosa B.A."/>
            <person name="Abubucker S."/>
            <person name="Hallsworth-Pepin K."/>
            <person name="Martin J."/>
            <person name="Tyagi R."/>
            <person name="Heizer E."/>
            <person name="Zhang X."/>
            <person name="Bhonagiri-Palsikar V."/>
            <person name="Minx P."/>
            <person name="Warren W.C."/>
            <person name="Wang Q."/>
            <person name="Zhan B."/>
            <person name="Hotez P.J."/>
            <person name="Sternberg P.W."/>
            <person name="Dougall A."/>
            <person name="Gaze S.T."/>
            <person name="Mulvenna J."/>
            <person name="Sotillo J."/>
            <person name="Ranganathan S."/>
            <person name="Rabelo E.M."/>
            <person name="Wilson R.K."/>
            <person name="Felgner P.L."/>
            <person name="Bethony J."/>
            <person name="Hawdon J.M."/>
            <person name="Gasser R.B."/>
            <person name="Loukas A."/>
            <person name="Mitreva M."/>
        </authorList>
    </citation>
    <scope>NUCLEOTIDE SEQUENCE [LARGE SCALE GENOMIC DNA]</scope>
</reference>
<dbReference type="CTD" id="25356626"/>
<dbReference type="KEGG" id="nai:NECAME_16600"/>
<keyword evidence="2" id="KW-1185">Reference proteome</keyword>